<dbReference type="PANTHER" id="PTHR28242">
    <property type="entry name" value="PHOSPHORELAY INTERMEDIATE PROTEIN YPD1"/>
    <property type="match status" value="1"/>
</dbReference>
<evidence type="ECO:0000256" key="2">
    <source>
        <dbReference type="ARBA" id="ARBA00023012"/>
    </source>
</evidence>
<dbReference type="AlphaFoldDB" id="A0A9D5BWM1"/>
<reference evidence="6" key="2">
    <citation type="journal article" date="2022" name="Hortic Res">
        <title>The genome of Dioscorea zingiberensis sheds light on the biosynthesis, origin and evolution of the medicinally important diosgenin saponins.</title>
        <authorList>
            <person name="Li Y."/>
            <person name="Tan C."/>
            <person name="Li Z."/>
            <person name="Guo J."/>
            <person name="Li S."/>
            <person name="Chen X."/>
            <person name="Wang C."/>
            <person name="Dai X."/>
            <person name="Yang H."/>
            <person name="Song W."/>
            <person name="Hou L."/>
            <person name="Xu J."/>
            <person name="Tong Z."/>
            <person name="Xu A."/>
            <person name="Yuan X."/>
            <person name="Wang W."/>
            <person name="Yang Q."/>
            <person name="Chen L."/>
            <person name="Sun Z."/>
            <person name="Wang K."/>
            <person name="Pan B."/>
            <person name="Chen J."/>
            <person name="Bao Y."/>
            <person name="Liu F."/>
            <person name="Qi X."/>
            <person name="Gang D.R."/>
            <person name="Wen J."/>
            <person name="Li J."/>
        </authorList>
    </citation>
    <scope>NUCLEOTIDE SEQUENCE</scope>
    <source>
        <strain evidence="6">Dzin_1.0</strain>
    </source>
</reference>
<evidence type="ECO:0000256" key="4">
    <source>
        <dbReference type="SAM" id="MobiDB-lite"/>
    </source>
</evidence>
<proteinExistence type="predicted"/>
<dbReference type="PANTHER" id="PTHR28242:SF30">
    <property type="entry name" value="HISTIDINE-CONTAINING PHOSPHOTRANSFER PROTEIN 2"/>
    <property type="match status" value="1"/>
</dbReference>
<evidence type="ECO:0000313" key="6">
    <source>
        <dbReference type="EMBL" id="KAJ0962033.1"/>
    </source>
</evidence>
<dbReference type="InterPro" id="IPR036641">
    <property type="entry name" value="HPT_dom_sf"/>
</dbReference>
<accession>A0A9D5BWM1</accession>
<protein>
    <recommendedName>
        <fullName evidence="3">Histidine-containing phosphotransfer protein</fullName>
    </recommendedName>
</protein>
<dbReference type="OrthoDB" id="1673781at2759"/>
<dbReference type="GO" id="GO:0005634">
    <property type="term" value="C:nucleus"/>
    <property type="evidence" value="ECO:0007669"/>
    <property type="project" value="UniProtKB-SubCell"/>
</dbReference>
<reference evidence="6" key="1">
    <citation type="submission" date="2021-03" db="EMBL/GenBank/DDBJ databases">
        <authorList>
            <person name="Li Z."/>
            <person name="Yang C."/>
        </authorList>
    </citation>
    <scope>NUCLEOTIDE SEQUENCE</scope>
    <source>
        <strain evidence="6">Dzin_1.0</strain>
        <tissue evidence="6">Leaf</tissue>
    </source>
</reference>
<evidence type="ECO:0000259" key="5">
    <source>
        <dbReference type="Pfam" id="PF01627"/>
    </source>
</evidence>
<dbReference type="GO" id="GO:0005829">
    <property type="term" value="C:cytosol"/>
    <property type="evidence" value="ECO:0007669"/>
    <property type="project" value="UniProtKB-SubCell"/>
</dbReference>
<sequence length="202" mass="22682">MAPEGEGDERGWEKVTSKKKHRTQSLGNAKAPWLIRMQSRRFSAASEPFKRQPVVEFQQVDAYIHQLKGSSSSVGAQNVKLACVQFRHSLEENGRDGCLQALNMVKREYLHLRAKLETMLQGSLHDTALPIELVDSQAPKVGDESAAMETSTSEASGEETISSHGRTQRRHRPPAWMKDYVDRTRVGIASRDQHGIRSCAWD</sequence>
<evidence type="ECO:0000256" key="1">
    <source>
        <dbReference type="ARBA" id="ARBA00022864"/>
    </source>
</evidence>
<comment type="function">
    <text evidence="3">Functions as a two-component phosphorelay mediators between cytokinin sensor histidine kinases and response regulators (B-type ARRs). Plays an important role in propagating cytokinin signal transduction.</text>
</comment>
<feature type="compositionally biased region" description="Low complexity" evidence="4">
    <location>
        <begin position="144"/>
        <end position="163"/>
    </location>
</feature>
<dbReference type="Pfam" id="PF01627">
    <property type="entry name" value="Hpt"/>
    <property type="match status" value="1"/>
</dbReference>
<dbReference type="SUPFAM" id="SSF47226">
    <property type="entry name" value="Histidine-containing phosphotransfer domain, HPT domain"/>
    <property type="match status" value="1"/>
</dbReference>
<dbReference type="GO" id="GO:0000160">
    <property type="term" value="P:phosphorelay signal transduction system"/>
    <property type="evidence" value="ECO:0007669"/>
    <property type="project" value="UniProtKB-UniRule"/>
</dbReference>
<comment type="caution">
    <text evidence="6">The sequence shown here is derived from an EMBL/GenBank/DDBJ whole genome shotgun (WGS) entry which is preliminary data.</text>
</comment>
<dbReference type="Gene3D" id="1.20.120.160">
    <property type="entry name" value="HPT domain"/>
    <property type="match status" value="1"/>
</dbReference>
<evidence type="ECO:0000256" key="3">
    <source>
        <dbReference type="RuleBase" id="RU369004"/>
    </source>
</evidence>
<dbReference type="GO" id="GO:0043424">
    <property type="term" value="F:protein histidine kinase binding"/>
    <property type="evidence" value="ECO:0007669"/>
    <property type="project" value="UniProtKB-UniRule"/>
</dbReference>
<comment type="domain">
    <text evidence="3">Histidine-containing phosphotransfer domain (HPt) contains an active histidine that mediates the phosphotransfer.</text>
</comment>
<feature type="region of interest" description="Disordered" evidence="4">
    <location>
        <begin position="1"/>
        <end position="26"/>
    </location>
</feature>
<dbReference type="Proteomes" id="UP001085076">
    <property type="component" value="Miscellaneous, Linkage group lg10"/>
</dbReference>
<dbReference type="GO" id="GO:0009927">
    <property type="term" value="F:histidine phosphotransfer kinase activity"/>
    <property type="evidence" value="ECO:0007669"/>
    <property type="project" value="UniProtKB-UniRule"/>
</dbReference>
<dbReference type="EMBL" id="JAGGNH010000010">
    <property type="protein sequence ID" value="KAJ0962033.1"/>
    <property type="molecule type" value="Genomic_DNA"/>
</dbReference>
<evidence type="ECO:0000313" key="7">
    <source>
        <dbReference type="Proteomes" id="UP001085076"/>
    </source>
</evidence>
<comment type="subcellular location">
    <subcellularLocation>
        <location evidence="3">Cytoplasm</location>
        <location evidence="3">Cytosol</location>
    </subcellularLocation>
    <subcellularLocation>
        <location evidence="3">Nucleus</location>
    </subcellularLocation>
</comment>
<dbReference type="GO" id="GO:0009736">
    <property type="term" value="P:cytokinin-activated signaling pathway"/>
    <property type="evidence" value="ECO:0007669"/>
    <property type="project" value="UniProtKB-KW"/>
</dbReference>
<feature type="domain" description="HPt" evidence="5">
    <location>
        <begin position="56"/>
        <end position="115"/>
    </location>
</feature>
<gene>
    <name evidence="6" type="ORF">J5N97_029861</name>
</gene>
<feature type="region of interest" description="Disordered" evidence="4">
    <location>
        <begin position="140"/>
        <end position="176"/>
    </location>
</feature>
<dbReference type="InterPro" id="IPR008207">
    <property type="entry name" value="Sig_transdc_His_kin_Hpt_dom"/>
</dbReference>
<keyword evidence="2 3" id="KW-0902">Two-component regulatory system</keyword>
<name>A0A9D5BWM1_9LILI</name>
<keyword evidence="7" id="KW-1185">Reference proteome</keyword>
<organism evidence="6 7">
    <name type="scientific">Dioscorea zingiberensis</name>
    <dbReference type="NCBI Taxonomy" id="325984"/>
    <lineage>
        <taxon>Eukaryota</taxon>
        <taxon>Viridiplantae</taxon>
        <taxon>Streptophyta</taxon>
        <taxon>Embryophyta</taxon>
        <taxon>Tracheophyta</taxon>
        <taxon>Spermatophyta</taxon>
        <taxon>Magnoliopsida</taxon>
        <taxon>Liliopsida</taxon>
        <taxon>Dioscoreales</taxon>
        <taxon>Dioscoreaceae</taxon>
        <taxon>Dioscorea</taxon>
    </lineage>
</organism>
<dbReference type="InterPro" id="IPR045871">
    <property type="entry name" value="AHP1-5/YPD1"/>
</dbReference>
<keyword evidence="1 3" id="KW-0932">Cytokinin signaling pathway</keyword>